<name>A0A7I8IQP9_SPIIN</name>
<evidence type="ECO:0000313" key="3">
    <source>
        <dbReference type="Proteomes" id="UP000663760"/>
    </source>
</evidence>
<evidence type="ECO:0000313" key="1">
    <source>
        <dbReference type="EMBL" id="CAA2620510.1"/>
    </source>
</evidence>
<evidence type="ECO:0000313" key="2">
    <source>
        <dbReference type="EMBL" id="CAA7396590.1"/>
    </source>
</evidence>
<dbReference type="Proteomes" id="UP000663760">
    <property type="component" value="Chromosome 5"/>
</dbReference>
<organism evidence="1">
    <name type="scientific">Spirodela intermedia</name>
    <name type="common">Intermediate duckweed</name>
    <dbReference type="NCBI Taxonomy" id="51605"/>
    <lineage>
        <taxon>Eukaryota</taxon>
        <taxon>Viridiplantae</taxon>
        <taxon>Streptophyta</taxon>
        <taxon>Embryophyta</taxon>
        <taxon>Tracheophyta</taxon>
        <taxon>Spermatophyta</taxon>
        <taxon>Magnoliopsida</taxon>
        <taxon>Liliopsida</taxon>
        <taxon>Araceae</taxon>
        <taxon>Lemnoideae</taxon>
        <taxon>Spirodela</taxon>
    </lineage>
</organism>
<keyword evidence="3" id="KW-1185">Reference proteome</keyword>
<accession>A0A7I8IQP9</accession>
<reference evidence="1" key="1">
    <citation type="submission" date="2019-12" db="EMBL/GenBank/DDBJ databases">
        <authorList>
            <person name="Scholz U."/>
            <person name="Mascher M."/>
            <person name="Fiebig A."/>
        </authorList>
    </citation>
    <scope>NUCLEOTIDE SEQUENCE</scope>
</reference>
<sequence>MFCSFSDFIFYSVSKIFDVVFLKNIY</sequence>
<dbReference type="EMBL" id="LR746268">
    <property type="protein sequence ID" value="CAA7396590.1"/>
    <property type="molecule type" value="Genomic_DNA"/>
</dbReference>
<dbReference type="EMBL" id="LR743592">
    <property type="protein sequence ID" value="CAA2620510.1"/>
    <property type="molecule type" value="Genomic_DNA"/>
</dbReference>
<gene>
    <name evidence="1" type="ORF">SI7747_05006679</name>
    <name evidence="2" type="ORF">SI8410_05007253</name>
</gene>
<protein>
    <submittedName>
        <fullName evidence="1">Uncharacterized protein</fullName>
    </submittedName>
</protein>
<dbReference type="AlphaFoldDB" id="A0A7I8IQP9"/>
<proteinExistence type="predicted"/>